<evidence type="ECO:0000256" key="1">
    <source>
        <dbReference type="SAM" id="MobiDB-lite"/>
    </source>
</evidence>
<accession>A0A4R6HE12</accession>
<dbReference type="AlphaFoldDB" id="A0A4R6HE12"/>
<sequence>MANASELSLADYFFHARDDRRIGHVMEGLEYGMVREGMKASSPPSWHPSVRPRSRGQDAMGRATAWTSKLN</sequence>
<dbReference type="Proteomes" id="UP000295150">
    <property type="component" value="Unassembled WGS sequence"/>
</dbReference>
<evidence type="ECO:0000313" key="3">
    <source>
        <dbReference type="Proteomes" id="UP000295150"/>
    </source>
</evidence>
<reference evidence="2 3" key="1">
    <citation type="submission" date="2019-03" db="EMBL/GenBank/DDBJ databases">
        <title>Freshwater and sediment microbial communities from various areas in North America, analyzing microbe dynamics in response to fracking.</title>
        <authorList>
            <person name="Lamendella R."/>
        </authorList>
    </citation>
    <scope>NUCLEOTIDE SEQUENCE [LARGE SCALE GENOMIC DNA]</scope>
    <source>
        <strain evidence="2 3">1_TX</strain>
    </source>
</reference>
<comment type="caution">
    <text evidence="2">The sequence shown here is derived from an EMBL/GenBank/DDBJ whole genome shotgun (WGS) entry which is preliminary data.</text>
</comment>
<organism evidence="2 3">
    <name type="scientific">Halomonas ventosae</name>
    <dbReference type="NCBI Taxonomy" id="229007"/>
    <lineage>
        <taxon>Bacteria</taxon>
        <taxon>Pseudomonadati</taxon>
        <taxon>Pseudomonadota</taxon>
        <taxon>Gammaproteobacteria</taxon>
        <taxon>Oceanospirillales</taxon>
        <taxon>Halomonadaceae</taxon>
        <taxon>Halomonas</taxon>
    </lineage>
</organism>
<protein>
    <submittedName>
        <fullName evidence="2">Uncharacterized protein</fullName>
    </submittedName>
</protein>
<name>A0A4R6HE12_9GAMM</name>
<feature type="region of interest" description="Disordered" evidence="1">
    <location>
        <begin position="38"/>
        <end position="71"/>
    </location>
</feature>
<proteinExistence type="predicted"/>
<gene>
    <name evidence="2" type="ORF">DFO68_10950</name>
</gene>
<dbReference type="EMBL" id="SNWH01000009">
    <property type="protein sequence ID" value="TDO06883.1"/>
    <property type="molecule type" value="Genomic_DNA"/>
</dbReference>
<evidence type="ECO:0000313" key="2">
    <source>
        <dbReference type="EMBL" id="TDO06883.1"/>
    </source>
</evidence>
<keyword evidence="3" id="KW-1185">Reference proteome</keyword>